<keyword evidence="2" id="KW-1185">Reference proteome</keyword>
<reference evidence="1" key="1">
    <citation type="submission" date="2023-04" db="EMBL/GenBank/DDBJ databases">
        <title>Draft Genome sequencing of Naganishia species isolated from polar environments using Oxford Nanopore Technology.</title>
        <authorList>
            <person name="Leo P."/>
            <person name="Venkateswaran K."/>
        </authorList>
    </citation>
    <scope>NUCLEOTIDE SEQUENCE</scope>
    <source>
        <strain evidence="1">MNA-CCFEE 5262</strain>
    </source>
</reference>
<name>A0ACC2VLU6_9TREE</name>
<evidence type="ECO:0000313" key="2">
    <source>
        <dbReference type="Proteomes" id="UP001230649"/>
    </source>
</evidence>
<dbReference type="Proteomes" id="UP001230649">
    <property type="component" value="Unassembled WGS sequence"/>
</dbReference>
<proteinExistence type="predicted"/>
<evidence type="ECO:0000313" key="1">
    <source>
        <dbReference type="EMBL" id="KAJ9100038.1"/>
    </source>
</evidence>
<sequence>MSKLRGLGKDDADVRYSKTLAYLLRHGAEKQGLPMRQDGYVRVVDILDEPNLKALSFPHLHHLVETNNKKRFVLLYGYDPSPVRPERKKKQQGQTKKALKLQQESTDAGPSTSASNADSAVELPLVPVEPPTIPAYDPEDVSQQTKPKPPARSPTLGSNASEPEWFIRAAQGHSIQTVTTDLLEPITAADEEGLAKVGEMVHGTKAELWDSICEKGLSKGTRQHIHLAKARSGATSGPRANSSLYIYLSLPTLLAQEPPIPVFLSSNSVVLTPGNAQGVIPKELFSKVVRLRREIVKAAPVESVAEGVTDGGQDTQSQQGEGVAAAMPKRDRKNREKPRFVEEIIWEDGAAVDPPRLVTPDSN</sequence>
<organism evidence="1 2">
    <name type="scientific">Naganishia adeliensis</name>
    <dbReference type="NCBI Taxonomy" id="92952"/>
    <lineage>
        <taxon>Eukaryota</taxon>
        <taxon>Fungi</taxon>
        <taxon>Dikarya</taxon>
        <taxon>Basidiomycota</taxon>
        <taxon>Agaricomycotina</taxon>
        <taxon>Tremellomycetes</taxon>
        <taxon>Filobasidiales</taxon>
        <taxon>Filobasidiaceae</taxon>
        <taxon>Naganishia</taxon>
    </lineage>
</organism>
<accession>A0ACC2VLU6</accession>
<protein>
    <submittedName>
        <fullName evidence="1">Uncharacterized protein</fullName>
    </submittedName>
</protein>
<comment type="caution">
    <text evidence="1">The sequence shown here is derived from an EMBL/GenBank/DDBJ whole genome shotgun (WGS) entry which is preliminary data.</text>
</comment>
<dbReference type="EMBL" id="JASBWS010000079">
    <property type="protein sequence ID" value="KAJ9100038.1"/>
    <property type="molecule type" value="Genomic_DNA"/>
</dbReference>
<gene>
    <name evidence="1" type="ORF">QFC20_005562</name>
</gene>